<dbReference type="AlphaFoldDB" id="A0AAF1C0D3"/>
<dbReference type="Pfam" id="PF18885">
    <property type="entry name" value="DUF5648"/>
    <property type="match status" value="1"/>
</dbReference>
<dbReference type="InterPro" id="IPR006626">
    <property type="entry name" value="PbH1"/>
</dbReference>
<dbReference type="NCBIfam" id="NF041518">
    <property type="entry name" value="choice_anch_Q"/>
    <property type="match status" value="1"/>
</dbReference>
<evidence type="ECO:0000259" key="1">
    <source>
        <dbReference type="Pfam" id="PF18885"/>
    </source>
</evidence>
<reference evidence="2" key="1">
    <citation type="submission" date="2023-11" db="EMBL/GenBank/DDBJ databases">
        <title>Genome sequence of Cyanobacterium aponinum BCRC AL20115.</title>
        <authorList>
            <person name="Chang H.-Y."/>
            <person name="Lin K.-M."/>
            <person name="Hsueh H.-T."/>
            <person name="Chu H.-A."/>
            <person name="Kuo C.-H."/>
        </authorList>
    </citation>
    <scope>NUCLEOTIDE SEQUENCE</scope>
    <source>
        <strain evidence="2">AL20115</strain>
    </source>
</reference>
<protein>
    <submittedName>
        <fullName evidence="2">Choice-of-anchor Q domain-containing protein</fullName>
    </submittedName>
</protein>
<dbReference type="SMART" id="SM00710">
    <property type="entry name" value="PbH1"/>
    <property type="match status" value="4"/>
</dbReference>
<dbReference type="SUPFAM" id="SSF51126">
    <property type="entry name" value="Pectin lyase-like"/>
    <property type="match status" value="1"/>
</dbReference>
<dbReference type="EMBL" id="CP138348">
    <property type="protein sequence ID" value="WPF87472.1"/>
    <property type="molecule type" value="Genomic_DNA"/>
</dbReference>
<accession>A0AAF1C0D3</accession>
<dbReference type="InterPro" id="IPR043708">
    <property type="entry name" value="DUF5648"/>
</dbReference>
<dbReference type="InterPro" id="IPR059226">
    <property type="entry name" value="Choice_anch_Q_dom"/>
</dbReference>
<organism evidence="2">
    <name type="scientific">Cyanobacterium aponinum AL20115</name>
    <dbReference type="NCBI Taxonomy" id="3090662"/>
    <lineage>
        <taxon>Bacteria</taxon>
        <taxon>Bacillati</taxon>
        <taxon>Cyanobacteriota</taxon>
        <taxon>Cyanophyceae</taxon>
        <taxon>Oscillatoriophycideae</taxon>
        <taxon>Chroococcales</taxon>
        <taxon>Geminocystaceae</taxon>
        <taxon>Cyanobacterium</taxon>
    </lineage>
</organism>
<name>A0AAF1C0D3_9CHRO</name>
<sequence length="940" mass="103502">MTTTFNLSNREVLFVTTTQDENDGSFSGSGLSLRDAILIANRDNTKEYTIYIVPELLNDIEQFADSEPITFNLDVKNTIQPPTTDETTLDLDTLKESRKTTGDLDIAGRVSIIGAKINPDHPPSSLNPDNINPQNLLPEDSNRIVISAEGLKNTFEAFSSGGEDNPNPNLPSNLFTVGDRIFEVESGANLTLENLTIQDGLLINQTLISVEEGIISIGNIDTLPNGAGLYVNTGARAILNNVVVANNKTEGQGGGIYNDGIIEINNSLIKTNNSEPGFQEIVTERLDENGNPILDDNGEPIIDVDIIDTGSGGGLYNNGTMTVKNSSIIRNFITSGTPTDIAGAGAGIYNFTNATLLVINSTIAENDGGFDAGGGIYNQSRATVINSTIVDNTGQVGGGIFSDTINANTTLVNSIVLANKPKTLIEEEITTTSVFFNRTANFFDRNRNPIFSDENGNPINTNLQFDFYNGKVFFENPDPFAQQNLQDITNQINLDNVVFDEEGNIVFVFNNYFGLDEDNFFNQRFNSEDDNLVFNVDNNFTFAYRKNFNENIPLNSRFEEITNDQGETEKVLIISEDSIVSSNVTFDQDVFLIDTSGSFEFSTFDNRLRVDDDNKEQVFFVYGNNTATDVLNINEVRTFQEEVIETILVPVTNPGSPNDLDGFFDRSTRSNLIGINTANGILNNVNDNIFIGFVSNIDENGNLLQNGILFDNNDNPILVPFQQNEDTIAYIPADNSLAINAGNNNIIELQQFFSPNPIDQLGNPRINNGRVDIGSVESGYIDTQGVLTETDSLLNTPIFRFQNRDVAGTYLYAQEQEAQQIRSRYPNFIEEGQAFKVATSASDGLVRINRFQNTDTPGTYLFATESESVSIRQNHQNFKEEGVAFYVYGADADIGEDVYRFQSLKLPGSYLFALEGEKDSILANYSSDFRLEGVAFEVAI</sequence>
<dbReference type="InterPro" id="IPR011050">
    <property type="entry name" value="Pectin_lyase_fold/virulence"/>
</dbReference>
<feature type="domain" description="DUF5648" evidence="1">
    <location>
        <begin position="798"/>
        <end position="938"/>
    </location>
</feature>
<gene>
    <name evidence="2" type="ORF">SAY89_11720</name>
</gene>
<dbReference type="RefSeq" id="WP_320001028.1">
    <property type="nucleotide sequence ID" value="NZ_CP138348.1"/>
</dbReference>
<evidence type="ECO:0000313" key="2">
    <source>
        <dbReference type="EMBL" id="WPF87472.1"/>
    </source>
</evidence>
<proteinExistence type="predicted"/>